<evidence type="ECO:0000313" key="2">
    <source>
        <dbReference type="EMBL" id="NJB88340.1"/>
    </source>
</evidence>
<dbReference type="GO" id="GO:0016853">
    <property type="term" value="F:isomerase activity"/>
    <property type="evidence" value="ECO:0007669"/>
    <property type="project" value="UniProtKB-KW"/>
</dbReference>
<reference evidence="2 3" key="1">
    <citation type="submission" date="2020-03" db="EMBL/GenBank/DDBJ databases">
        <title>Genomic Encyclopedia of Type Strains, Phase IV (KMG-IV): sequencing the most valuable type-strain genomes for metagenomic binning, comparative biology and taxonomic classification.</title>
        <authorList>
            <person name="Goeker M."/>
        </authorList>
    </citation>
    <scope>NUCLEOTIDE SEQUENCE [LARGE SCALE GENOMIC DNA]</scope>
    <source>
        <strain evidence="2 3">DSM 25229</strain>
    </source>
</reference>
<protein>
    <submittedName>
        <fullName evidence="2">Sugar phosphate isomerase/epimerase</fullName>
    </submittedName>
</protein>
<keyword evidence="2" id="KW-0413">Isomerase</keyword>
<dbReference type="Pfam" id="PF01261">
    <property type="entry name" value="AP_endonuc_2"/>
    <property type="match status" value="1"/>
</dbReference>
<dbReference type="InterPro" id="IPR036237">
    <property type="entry name" value="Xyl_isomerase-like_sf"/>
</dbReference>
<proteinExistence type="predicted"/>
<dbReference type="EMBL" id="JAATIT010000001">
    <property type="protein sequence ID" value="NJB88340.1"/>
    <property type="molecule type" value="Genomic_DNA"/>
</dbReference>
<evidence type="ECO:0000259" key="1">
    <source>
        <dbReference type="Pfam" id="PF01261"/>
    </source>
</evidence>
<dbReference type="InterPro" id="IPR013022">
    <property type="entry name" value="Xyl_isomerase-like_TIM-brl"/>
</dbReference>
<dbReference type="PANTHER" id="PTHR12110:SF41">
    <property type="entry name" value="INOSOSE DEHYDRATASE"/>
    <property type="match status" value="1"/>
</dbReference>
<dbReference type="Proteomes" id="UP000535078">
    <property type="component" value="Unassembled WGS sequence"/>
</dbReference>
<dbReference type="InterPro" id="IPR050312">
    <property type="entry name" value="IolE/XylAMocC-like"/>
</dbReference>
<gene>
    <name evidence="2" type="ORF">GGR90_000492</name>
</gene>
<dbReference type="Gene3D" id="3.20.20.150">
    <property type="entry name" value="Divalent-metal-dependent TIM barrel enzymes"/>
    <property type="match status" value="1"/>
</dbReference>
<feature type="domain" description="Xylose isomerase-like TIM barrel" evidence="1">
    <location>
        <begin position="31"/>
        <end position="264"/>
    </location>
</feature>
<comment type="caution">
    <text evidence="2">The sequence shown here is derived from an EMBL/GenBank/DDBJ whole genome shotgun (WGS) entry which is preliminary data.</text>
</comment>
<dbReference type="RefSeq" id="WP_167919168.1">
    <property type="nucleotide sequence ID" value="NZ_JAATIT010000001.1"/>
</dbReference>
<organism evidence="2 3">
    <name type="scientific">Sphingopyxis italica</name>
    <dbReference type="NCBI Taxonomy" id="1129133"/>
    <lineage>
        <taxon>Bacteria</taxon>
        <taxon>Pseudomonadati</taxon>
        <taxon>Pseudomonadota</taxon>
        <taxon>Alphaproteobacteria</taxon>
        <taxon>Sphingomonadales</taxon>
        <taxon>Sphingomonadaceae</taxon>
        <taxon>Sphingopyxis</taxon>
    </lineage>
</organism>
<dbReference type="AlphaFoldDB" id="A0A7X6B769"/>
<keyword evidence="3" id="KW-1185">Reference proteome</keyword>
<sequence length="282" mass="30671">MKSRARAPQPAIGVQLYMARELLAKDFDGTIAAIAKTGLRHVEFAGFYDRDGAAIRRTLADNGLIAVGAHAVRADMDDSEIDRTIEQCAVIGMPHVVAPVPLVPAYCALVGKSDNVFRDAIAALTRDDFLRTADRFNRIGEKVKAAGMRFAYHTHGLDFLRFEGRYAFDDMTERCDPALVAFELDAGNMIAAGVDPIPYFRMLGSRVTLAHIKDWRSPLEPAVDRIPPTAPIGKGVVDFPAIMAAMAAAGVRHAFIEEEDTPAEQVIAAIGSAYRYLSQLPA</sequence>
<accession>A0A7X6B769</accession>
<evidence type="ECO:0000313" key="3">
    <source>
        <dbReference type="Proteomes" id="UP000535078"/>
    </source>
</evidence>
<dbReference type="PANTHER" id="PTHR12110">
    <property type="entry name" value="HYDROXYPYRUVATE ISOMERASE"/>
    <property type="match status" value="1"/>
</dbReference>
<name>A0A7X6B769_9SPHN</name>
<dbReference type="SUPFAM" id="SSF51658">
    <property type="entry name" value="Xylose isomerase-like"/>
    <property type="match status" value="1"/>
</dbReference>